<name>H3BBS9_LATCH</name>
<dbReference type="Bgee" id="ENSLACG00000017020">
    <property type="expression patterns" value="Expressed in pectoral fin and 3 other cell types or tissues"/>
</dbReference>
<evidence type="ECO:0000313" key="3">
    <source>
        <dbReference type="Ensembl" id="ENSLACP00000019350.1"/>
    </source>
</evidence>
<organism evidence="3 4">
    <name type="scientific">Latimeria chalumnae</name>
    <name type="common">Coelacanth</name>
    <dbReference type="NCBI Taxonomy" id="7897"/>
    <lineage>
        <taxon>Eukaryota</taxon>
        <taxon>Metazoa</taxon>
        <taxon>Chordata</taxon>
        <taxon>Craniata</taxon>
        <taxon>Vertebrata</taxon>
        <taxon>Euteleostomi</taxon>
        <taxon>Coelacanthiformes</taxon>
        <taxon>Coelacanthidae</taxon>
        <taxon>Latimeria</taxon>
    </lineage>
</organism>
<dbReference type="EMBL" id="AFYH01056192">
    <property type="status" value="NOT_ANNOTATED_CDS"/>
    <property type="molecule type" value="Genomic_DNA"/>
</dbReference>
<feature type="compositionally biased region" description="Basic residues" evidence="2">
    <location>
        <begin position="91"/>
        <end position="100"/>
    </location>
</feature>
<feature type="region of interest" description="Disordered" evidence="2">
    <location>
        <begin position="91"/>
        <end position="122"/>
    </location>
</feature>
<keyword evidence="4" id="KW-1185">Reference proteome</keyword>
<reference evidence="4" key="1">
    <citation type="submission" date="2011-08" db="EMBL/GenBank/DDBJ databases">
        <title>The draft genome of Latimeria chalumnae.</title>
        <authorList>
            <person name="Di Palma F."/>
            <person name="Alfoldi J."/>
            <person name="Johnson J."/>
            <person name="Berlin A."/>
            <person name="Gnerre S."/>
            <person name="Jaffe D."/>
            <person name="MacCallum I."/>
            <person name="Young S."/>
            <person name="Walker B.J."/>
            <person name="Lander E."/>
            <person name="Lindblad-Toh K."/>
        </authorList>
    </citation>
    <scope>NUCLEOTIDE SEQUENCE [LARGE SCALE GENOMIC DNA]</scope>
    <source>
        <strain evidence="4">Wild caught</strain>
    </source>
</reference>
<evidence type="ECO:0000313" key="4">
    <source>
        <dbReference type="Proteomes" id="UP000008672"/>
    </source>
</evidence>
<dbReference type="AlphaFoldDB" id="H3BBS9"/>
<evidence type="ECO:0000256" key="2">
    <source>
        <dbReference type="SAM" id="MobiDB-lite"/>
    </source>
</evidence>
<dbReference type="Pfam" id="PF15321">
    <property type="entry name" value="ATAD4"/>
    <property type="match status" value="1"/>
</dbReference>
<dbReference type="HOGENOM" id="CLU_164864_0_0_1"/>
<feature type="compositionally biased region" description="Basic and acidic residues" evidence="2">
    <location>
        <begin position="68"/>
        <end position="77"/>
    </location>
</feature>
<dbReference type="InParanoid" id="H3BBS9"/>
<dbReference type="PANTHER" id="PTHR14581">
    <property type="match status" value="1"/>
</dbReference>
<dbReference type="InterPro" id="IPR028237">
    <property type="entry name" value="PRR15"/>
</dbReference>
<dbReference type="OrthoDB" id="9924851at2759"/>
<dbReference type="Proteomes" id="UP000008672">
    <property type="component" value="Unassembled WGS sequence"/>
</dbReference>
<protein>
    <submittedName>
        <fullName evidence="3">Proline rich 15</fullName>
    </submittedName>
</protein>
<sequence length="122" mass="13804">MADSSTKSTWWKSLTLRKKNKDVGLHQDGGTDGQTATPDKSSPSTQAISSTTSQENKNPNFINETEFADPRYERGFNEKTCRRNLKISRSGRFKEKRRLRASLPDSNSKFFEDNGANPNEET</sequence>
<feature type="compositionally biased region" description="Polar residues" evidence="2">
    <location>
        <begin position="33"/>
        <end position="63"/>
    </location>
</feature>
<dbReference type="Ensembl" id="ENSLACT00000019485.1">
    <property type="protein sequence ID" value="ENSLACP00000019350.1"/>
    <property type="gene ID" value="ENSLACG00000017020.1"/>
</dbReference>
<dbReference type="GeneID" id="102349277"/>
<dbReference type="FunCoup" id="H3BBS9">
    <property type="interactions" value="66"/>
</dbReference>
<accession>H3BBS9</accession>
<reference evidence="3" key="3">
    <citation type="submission" date="2025-09" db="UniProtKB">
        <authorList>
            <consortium name="Ensembl"/>
        </authorList>
    </citation>
    <scope>IDENTIFICATION</scope>
</reference>
<dbReference type="GeneTree" id="ENSGT00760000119737"/>
<evidence type="ECO:0000256" key="1">
    <source>
        <dbReference type="ARBA" id="ARBA00010096"/>
    </source>
</evidence>
<proteinExistence type="inferred from homology"/>
<dbReference type="KEGG" id="lcm:102349277"/>
<comment type="similarity">
    <text evidence="1">Belongs to the PRR15 family.</text>
</comment>
<dbReference type="OMA" id="CRRNMKI"/>
<dbReference type="RefSeq" id="XP_014342900.1">
    <property type="nucleotide sequence ID" value="XM_014487414.1"/>
</dbReference>
<feature type="region of interest" description="Disordered" evidence="2">
    <location>
        <begin position="19"/>
        <end position="77"/>
    </location>
</feature>
<dbReference type="PANTHER" id="PTHR14581:SF4">
    <property type="entry name" value="PROLINE-RICH PROTEIN 15"/>
    <property type="match status" value="1"/>
</dbReference>
<reference evidence="3" key="2">
    <citation type="submission" date="2025-08" db="UniProtKB">
        <authorList>
            <consortium name="Ensembl"/>
        </authorList>
    </citation>
    <scope>IDENTIFICATION</scope>
</reference>
<dbReference type="STRING" id="7897.ENSLACP00000019350"/>
<gene>
    <name evidence="3" type="primary">LOC102349277</name>
</gene>
<dbReference type="eggNOG" id="ENOG502S7ST">
    <property type="taxonomic scope" value="Eukaryota"/>
</dbReference>